<dbReference type="Proteomes" id="UP000789570">
    <property type="component" value="Unassembled WGS sequence"/>
</dbReference>
<organism evidence="1 2">
    <name type="scientific">Funneliformis caledonium</name>
    <dbReference type="NCBI Taxonomy" id="1117310"/>
    <lineage>
        <taxon>Eukaryota</taxon>
        <taxon>Fungi</taxon>
        <taxon>Fungi incertae sedis</taxon>
        <taxon>Mucoromycota</taxon>
        <taxon>Glomeromycotina</taxon>
        <taxon>Glomeromycetes</taxon>
        <taxon>Glomerales</taxon>
        <taxon>Glomeraceae</taxon>
        <taxon>Funneliformis</taxon>
    </lineage>
</organism>
<evidence type="ECO:0000313" key="2">
    <source>
        <dbReference type="Proteomes" id="UP000789570"/>
    </source>
</evidence>
<accession>A0A9N9BYZ0</accession>
<name>A0A9N9BYZ0_9GLOM</name>
<dbReference type="EMBL" id="CAJVPQ010002057">
    <property type="protein sequence ID" value="CAG8581662.1"/>
    <property type="molecule type" value="Genomic_DNA"/>
</dbReference>
<protein>
    <submittedName>
        <fullName evidence="1">3789_t:CDS:1</fullName>
    </submittedName>
</protein>
<proteinExistence type="predicted"/>
<reference evidence="1" key="1">
    <citation type="submission" date="2021-06" db="EMBL/GenBank/DDBJ databases">
        <authorList>
            <person name="Kallberg Y."/>
            <person name="Tangrot J."/>
            <person name="Rosling A."/>
        </authorList>
    </citation>
    <scope>NUCLEOTIDE SEQUENCE</scope>
    <source>
        <strain evidence="1">UK204</strain>
    </source>
</reference>
<comment type="caution">
    <text evidence="1">The sequence shown here is derived from an EMBL/GenBank/DDBJ whole genome shotgun (WGS) entry which is preliminary data.</text>
</comment>
<dbReference type="AlphaFoldDB" id="A0A9N9BYZ0"/>
<gene>
    <name evidence="1" type="ORF">FCALED_LOCUS7626</name>
</gene>
<sequence>MTLFRWVENDEAREIIYFANPSLPLLSRKNLAESILEDTAKDIKLSLESIAQSEKLILQLYWMAGKM</sequence>
<keyword evidence="2" id="KW-1185">Reference proteome</keyword>
<dbReference type="OrthoDB" id="10489724at2759"/>
<evidence type="ECO:0000313" key="1">
    <source>
        <dbReference type="EMBL" id="CAG8581662.1"/>
    </source>
</evidence>